<keyword evidence="4" id="KW-1185">Reference proteome</keyword>
<reference evidence="3" key="1">
    <citation type="journal article" date="2014" name="Int. J. Syst. Evol. Microbiol.">
        <title>Complete genome sequence of Corynebacterium casei LMG S-19264T (=DSM 44701T), isolated from a smear-ripened cheese.</title>
        <authorList>
            <consortium name="US DOE Joint Genome Institute (JGI-PGF)"/>
            <person name="Walter F."/>
            <person name="Albersmeier A."/>
            <person name="Kalinowski J."/>
            <person name="Ruckert C."/>
        </authorList>
    </citation>
    <scope>NUCLEOTIDE SEQUENCE</scope>
    <source>
        <strain evidence="3">CGMCC 1.10998</strain>
    </source>
</reference>
<comment type="caution">
    <text evidence="3">The sequence shown here is derived from an EMBL/GenBank/DDBJ whole genome shotgun (WGS) entry which is preliminary data.</text>
</comment>
<sequence>MPLAALTGLVMLVSTLVLAGCATPATERYYRIAYPGNAAADAGDAAGVQYELILGSVQIPESINRPQLVVQKSATEASITDDQRWVAPLDEQIAQAVIANLRGQLPGAWLASSTAGLAASGQGLPRYHLKIQVEQLLILSGDKVVLEANWVLQDGSRKLLKRERSVISVAMSGAGYDPVAPAVSEAVRQLSAAVAKGMQTARAS</sequence>
<keyword evidence="1" id="KW-0732">Signal</keyword>
<dbReference type="InterPro" id="IPR005586">
    <property type="entry name" value="ABC_trans_aux"/>
</dbReference>
<reference evidence="3" key="2">
    <citation type="submission" date="2020-09" db="EMBL/GenBank/DDBJ databases">
        <authorList>
            <person name="Sun Q."/>
            <person name="Zhou Y."/>
        </authorList>
    </citation>
    <scope>NUCLEOTIDE SEQUENCE</scope>
    <source>
        <strain evidence="3">CGMCC 1.10998</strain>
    </source>
</reference>
<evidence type="ECO:0000313" key="4">
    <source>
        <dbReference type="Proteomes" id="UP000637423"/>
    </source>
</evidence>
<organism evidence="3 4">
    <name type="scientific">Undibacterium terreum</name>
    <dbReference type="NCBI Taxonomy" id="1224302"/>
    <lineage>
        <taxon>Bacteria</taxon>
        <taxon>Pseudomonadati</taxon>
        <taxon>Pseudomonadota</taxon>
        <taxon>Betaproteobacteria</taxon>
        <taxon>Burkholderiales</taxon>
        <taxon>Oxalobacteraceae</taxon>
        <taxon>Undibacterium</taxon>
    </lineage>
</organism>
<evidence type="ECO:0000313" key="3">
    <source>
        <dbReference type="EMBL" id="GGC68990.1"/>
    </source>
</evidence>
<dbReference type="AlphaFoldDB" id="A0A916UDZ8"/>
<name>A0A916UDZ8_9BURK</name>
<protein>
    <submittedName>
        <fullName evidence="3">Lipoprotein</fullName>
    </submittedName>
</protein>
<feature type="signal peptide" evidence="1">
    <location>
        <begin position="1"/>
        <end position="19"/>
    </location>
</feature>
<dbReference type="EMBL" id="BMED01000001">
    <property type="protein sequence ID" value="GGC68990.1"/>
    <property type="molecule type" value="Genomic_DNA"/>
</dbReference>
<dbReference type="Proteomes" id="UP000637423">
    <property type="component" value="Unassembled WGS sequence"/>
</dbReference>
<evidence type="ECO:0000256" key="1">
    <source>
        <dbReference type="SAM" id="SignalP"/>
    </source>
</evidence>
<dbReference type="SUPFAM" id="SSF159594">
    <property type="entry name" value="XCC0632-like"/>
    <property type="match status" value="1"/>
</dbReference>
<proteinExistence type="predicted"/>
<accession>A0A916UDZ8</accession>
<gene>
    <name evidence="3" type="ORF">GCM10011396_15010</name>
</gene>
<dbReference type="Gene3D" id="3.40.50.10610">
    <property type="entry name" value="ABC-type transport auxiliary lipoprotein component"/>
    <property type="match status" value="1"/>
</dbReference>
<evidence type="ECO:0000259" key="2">
    <source>
        <dbReference type="Pfam" id="PF03886"/>
    </source>
</evidence>
<keyword evidence="3" id="KW-0449">Lipoprotein</keyword>
<dbReference type="Pfam" id="PF03886">
    <property type="entry name" value="ABC_trans_aux"/>
    <property type="match status" value="1"/>
</dbReference>
<feature type="domain" description="ABC-type transport auxiliary lipoprotein component" evidence="2">
    <location>
        <begin position="43"/>
        <end position="195"/>
    </location>
</feature>
<feature type="chain" id="PRO_5038092022" evidence="1">
    <location>
        <begin position="20"/>
        <end position="204"/>
    </location>
</feature>